<dbReference type="PATRIC" id="fig|93466.3.peg.1162"/>
<dbReference type="SUPFAM" id="SSF51206">
    <property type="entry name" value="cAMP-binding domain-like"/>
    <property type="match status" value="1"/>
</dbReference>
<reference evidence="2 3" key="1">
    <citation type="submission" date="2014-08" db="EMBL/GenBank/DDBJ databases">
        <title>Fervidobacterium pennivorans DYC genome.</title>
        <authorList>
            <person name="Wushke S."/>
        </authorList>
    </citation>
    <scope>NUCLEOTIDE SEQUENCE [LARGE SCALE GENOMIC DNA]</scope>
    <source>
        <strain evidence="2 3">DYC</strain>
    </source>
</reference>
<proteinExistence type="predicted"/>
<dbReference type="KEGG" id="fng:JM64_05485"/>
<organism evidence="2 3">
    <name type="scientific">Fervidobacterium pennivorans</name>
    <dbReference type="NCBI Taxonomy" id="93466"/>
    <lineage>
        <taxon>Bacteria</taxon>
        <taxon>Thermotogati</taxon>
        <taxon>Thermotogota</taxon>
        <taxon>Thermotogae</taxon>
        <taxon>Thermotogales</taxon>
        <taxon>Fervidobacteriaceae</taxon>
        <taxon>Fervidobacterium</taxon>
    </lineage>
</organism>
<evidence type="ECO:0000259" key="1">
    <source>
        <dbReference type="PROSITE" id="PS50042"/>
    </source>
</evidence>
<dbReference type="InterPro" id="IPR018490">
    <property type="entry name" value="cNMP-bd_dom_sf"/>
</dbReference>
<dbReference type="Proteomes" id="UP000077096">
    <property type="component" value="Chromosome"/>
</dbReference>
<dbReference type="AlphaFoldDB" id="A0A172T3B3"/>
<evidence type="ECO:0000313" key="2">
    <source>
        <dbReference type="EMBL" id="ANE41477.1"/>
    </source>
</evidence>
<dbReference type="Gene3D" id="2.60.120.10">
    <property type="entry name" value="Jelly Rolls"/>
    <property type="match status" value="1"/>
</dbReference>
<dbReference type="EMBL" id="CP011393">
    <property type="protein sequence ID" value="ANE41477.1"/>
    <property type="molecule type" value="Genomic_DNA"/>
</dbReference>
<dbReference type="OrthoDB" id="47107at2"/>
<name>A0A172T3B3_FERPE</name>
<evidence type="ECO:0000313" key="3">
    <source>
        <dbReference type="Proteomes" id="UP000077096"/>
    </source>
</evidence>
<accession>A0A172T3B3</accession>
<feature type="domain" description="Cyclic nucleotide-binding" evidence="1">
    <location>
        <begin position="7"/>
        <end position="69"/>
    </location>
</feature>
<dbReference type="InterPro" id="IPR000595">
    <property type="entry name" value="cNMP-bd_dom"/>
</dbReference>
<dbReference type="PROSITE" id="PS50042">
    <property type="entry name" value="CNMP_BINDING_3"/>
    <property type="match status" value="1"/>
</dbReference>
<dbReference type="InterPro" id="IPR014710">
    <property type="entry name" value="RmlC-like_jellyroll"/>
</dbReference>
<sequence length="243" mass="28232">MRIEGVIFKKGEIPKTLLKIVSGTVRETRNNTYHDLTKGEYVALLEYLLGLPLEDDIIALEETELVETDIESDYENIIRNIVELRKIIYQTSVDFENLVLDDFNFETENIDEYLNQIESLLTLSGGELPEDKEKAIELIESLEEDKLFTKVNLVKKFVERFPEEQIGAKFLIETAAKVYIVLNDRYVAKALLKKVLLYYPHLLDYSYEAVKTLESIYKEEGNIIYRRYGKMAKVLEVMLRGNA</sequence>
<protein>
    <submittedName>
        <fullName evidence="2">Crp/Fnr family transcriptional regulator</fullName>
    </submittedName>
</protein>
<gene>
    <name evidence="2" type="ORF">JM64_05485</name>
</gene>